<keyword evidence="3" id="KW-1185">Reference proteome</keyword>
<dbReference type="Proteomes" id="UP001152561">
    <property type="component" value="Unassembled WGS sequence"/>
</dbReference>
<evidence type="ECO:0000313" key="3">
    <source>
        <dbReference type="Proteomes" id="UP001152561"/>
    </source>
</evidence>
<proteinExistence type="predicted"/>
<organism evidence="2 3">
    <name type="scientific">Anisodus acutangulus</name>
    <dbReference type="NCBI Taxonomy" id="402998"/>
    <lineage>
        <taxon>Eukaryota</taxon>
        <taxon>Viridiplantae</taxon>
        <taxon>Streptophyta</taxon>
        <taxon>Embryophyta</taxon>
        <taxon>Tracheophyta</taxon>
        <taxon>Spermatophyta</taxon>
        <taxon>Magnoliopsida</taxon>
        <taxon>eudicotyledons</taxon>
        <taxon>Gunneridae</taxon>
        <taxon>Pentapetalae</taxon>
        <taxon>asterids</taxon>
        <taxon>lamiids</taxon>
        <taxon>Solanales</taxon>
        <taxon>Solanaceae</taxon>
        <taxon>Solanoideae</taxon>
        <taxon>Hyoscyameae</taxon>
        <taxon>Anisodus</taxon>
    </lineage>
</organism>
<feature type="signal peptide" evidence="1">
    <location>
        <begin position="1"/>
        <end position="19"/>
    </location>
</feature>
<evidence type="ECO:0000313" key="2">
    <source>
        <dbReference type="EMBL" id="KAJ8557201.1"/>
    </source>
</evidence>
<evidence type="ECO:0008006" key="4">
    <source>
        <dbReference type="Google" id="ProtNLM"/>
    </source>
</evidence>
<dbReference type="OrthoDB" id="1077042at2759"/>
<protein>
    <recommendedName>
        <fullName evidence="4">Defensin-like protein</fullName>
    </recommendedName>
</protein>
<dbReference type="EMBL" id="JAJAGQ010000007">
    <property type="protein sequence ID" value="KAJ8557201.1"/>
    <property type="molecule type" value="Genomic_DNA"/>
</dbReference>
<feature type="chain" id="PRO_5040430753" description="Defensin-like protein" evidence="1">
    <location>
        <begin position="20"/>
        <end position="85"/>
    </location>
</feature>
<reference evidence="3" key="1">
    <citation type="journal article" date="2023" name="Proc. Natl. Acad. Sci. U.S.A.">
        <title>Genomic and structural basis for evolution of tropane alkaloid biosynthesis.</title>
        <authorList>
            <person name="Wanga Y.-J."/>
            <person name="Taina T."/>
            <person name="Yua J.-Y."/>
            <person name="Lia J."/>
            <person name="Xua B."/>
            <person name="Chenc J."/>
            <person name="D'Auriad J.C."/>
            <person name="Huanga J.-P."/>
            <person name="Huanga S.-X."/>
        </authorList>
    </citation>
    <scope>NUCLEOTIDE SEQUENCE [LARGE SCALE GENOMIC DNA]</scope>
    <source>
        <strain evidence="3">cv. KIB-2019</strain>
    </source>
</reference>
<dbReference type="AlphaFoldDB" id="A0A9Q1MCN5"/>
<keyword evidence="1" id="KW-0732">Signal</keyword>
<accession>A0A9Q1MCN5</accession>
<comment type="caution">
    <text evidence="2">The sequence shown here is derived from an EMBL/GenBank/DDBJ whole genome shotgun (WGS) entry which is preliminary data.</text>
</comment>
<name>A0A9Q1MCN5_9SOLA</name>
<sequence length="85" mass="9260">MKNFSSIVVFLFALFIVLGAKTRGLDLEAKECQFPLPGATKPCDPTKCNTQCFDKYQGKPDPPGVTGQLLGGTCFGDDCKCTFWC</sequence>
<evidence type="ECO:0000256" key="1">
    <source>
        <dbReference type="SAM" id="SignalP"/>
    </source>
</evidence>
<gene>
    <name evidence="2" type="ORF">K7X08_002826</name>
</gene>